<accession>A0A6G1K5G4</accession>
<keyword evidence="2" id="KW-1185">Reference proteome</keyword>
<sequence>MGPTLRVRALQFAVPFKSRLDLILTRYQQHTQIHTKYSLHTTKRASNSYPSFPRSVPVRQCRSALFVANCGNLVDNISNTRVHNFPPVPGADPPAGRTKLITCGIDHYFVRALRHLQSHGNELLSWIEVFKIDLYYARDGRVAPLNCQIKKLELEFEFVAWQFRHLYEALTAQHRLLIGP</sequence>
<organism evidence="1 2">
    <name type="scientific">Pleomassaria siparia CBS 279.74</name>
    <dbReference type="NCBI Taxonomy" id="1314801"/>
    <lineage>
        <taxon>Eukaryota</taxon>
        <taxon>Fungi</taxon>
        <taxon>Dikarya</taxon>
        <taxon>Ascomycota</taxon>
        <taxon>Pezizomycotina</taxon>
        <taxon>Dothideomycetes</taxon>
        <taxon>Pleosporomycetidae</taxon>
        <taxon>Pleosporales</taxon>
        <taxon>Pleomassariaceae</taxon>
        <taxon>Pleomassaria</taxon>
    </lineage>
</organism>
<reference evidence="1" key="1">
    <citation type="journal article" date="2020" name="Stud. Mycol.">
        <title>101 Dothideomycetes genomes: a test case for predicting lifestyles and emergence of pathogens.</title>
        <authorList>
            <person name="Haridas S."/>
            <person name="Albert R."/>
            <person name="Binder M."/>
            <person name="Bloem J."/>
            <person name="Labutti K."/>
            <person name="Salamov A."/>
            <person name="Andreopoulos B."/>
            <person name="Baker S."/>
            <person name="Barry K."/>
            <person name="Bills G."/>
            <person name="Bluhm B."/>
            <person name="Cannon C."/>
            <person name="Castanera R."/>
            <person name="Culley D."/>
            <person name="Daum C."/>
            <person name="Ezra D."/>
            <person name="Gonzalez J."/>
            <person name="Henrissat B."/>
            <person name="Kuo A."/>
            <person name="Liang C."/>
            <person name="Lipzen A."/>
            <person name="Lutzoni F."/>
            <person name="Magnuson J."/>
            <person name="Mondo S."/>
            <person name="Nolan M."/>
            <person name="Ohm R."/>
            <person name="Pangilinan J."/>
            <person name="Park H.-J."/>
            <person name="Ramirez L."/>
            <person name="Alfaro M."/>
            <person name="Sun H."/>
            <person name="Tritt A."/>
            <person name="Yoshinaga Y."/>
            <person name="Zwiers L.-H."/>
            <person name="Turgeon B."/>
            <person name="Goodwin S."/>
            <person name="Spatafora J."/>
            <person name="Crous P."/>
            <person name="Grigoriev I."/>
        </authorList>
    </citation>
    <scope>NUCLEOTIDE SEQUENCE</scope>
    <source>
        <strain evidence="1">CBS 279.74</strain>
    </source>
</reference>
<dbReference type="EMBL" id="MU005772">
    <property type="protein sequence ID" value="KAF2708114.1"/>
    <property type="molecule type" value="Genomic_DNA"/>
</dbReference>
<proteinExistence type="predicted"/>
<dbReference type="AlphaFoldDB" id="A0A6G1K5G4"/>
<gene>
    <name evidence="1" type="ORF">K504DRAFT_456167</name>
</gene>
<evidence type="ECO:0000313" key="2">
    <source>
        <dbReference type="Proteomes" id="UP000799428"/>
    </source>
</evidence>
<protein>
    <submittedName>
        <fullName evidence="1">Uncharacterized protein</fullName>
    </submittedName>
</protein>
<evidence type="ECO:0000313" key="1">
    <source>
        <dbReference type="EMBL" id="KAF2708114.1"/>
    </source>
</evidence>
<dbReference type="Proteomes" id="UP000799428">
    <property type="component" value="Unassembled WGS sequence"/>
</dbReference>
<name>A0A6G1K5G4_9PLEO</name>